<dbReference type="EMBL" id="RCHU02000001">
    <property type="protein sequence ID" value="KAL3610528.1"/>
    <property type="molecule type" value="Genomic_DNA"/>
</dbReference>
<evidence type="ECO:0000313" key="1">
    <source>
        <dbReference type="EMBL" id="KAL3610528.1"/>
    </source>
</evidence>
<name>A0ACC4CZG7_POPAL</name>
<proteinExistence type="predicted"/>
<keyword evidence="2" id="KW-1185">Reference proteome</keyword>
<sequence>MGGPASSSSEEEEDANWKAAIESIAATTTFANKVLSSTSNGSTSRSAPTAEAYAENTQDSRKLKHYQIKATLSAQKCLDIILERNLEMVRDPIPVSDNDLDANDVGVRLFKHSPAGIVFDHLDEIQGPRKRPRILPGHGIDEKSKKFRHQIQSIAVDGADIISEARDAEQKSLAQLEAKEAKAKAKAKKEEERVVELKRIRGERWLPSIAREMQPAAPSMDCDSITYGQLLSVILYAGYWSISM</sequence>
<protein>
    <submittedName>
        <fullName evidence="1">Uncharacterized protein</fullName>
    </submittedName>
</protein>
<gene>
    <name evidence="1" type="ORF">D5086_001548</name>
</gene>
<organism evidence="1 2">
    <name type="scientific">Populus alba</name>
    <name type="common">White poplar</name>
    <dbReference type="NCBI Taxonomy" id="43335"/>
    <lineage>
        <taxon>Eukaryota</taxon>
        <taxon>Viridiplantae</taxon>
        <taxon>Streptophyta</taxon>
        <taxon>Embryophyta</taxon>
        <taxon>Tracheophyta</taxon>
        <taxon>Spermatophyta</taxon>
        <taxon>Magnoliopsida</taxon>
        <taxon>eudicotyledons</taxon>
        <taxon>Gunneridae</taxon>
        <taxon>Pentapetalae</taxon>
        <taxon>rosids</taxon>
        <taxon>fabids</taxon>
        <taxon>Malpighiales</taxon>
        <taxon>Salicaceae</taxon>
        <taxon>Saliceae</taxon>
        <taxon>Populus</taxon>
    </lineage>
</organism>
<dbReference type="Proteomes" id="UP000309997">
    <property type="component" value="Unassembled WGS sequence"/>
</dbReference>
<reference evidence="1 2" key="1">
    <citation type="journal article" date="2024" name="Plant Biotechnol. J.">
        <title>Genome and CRISPR/Cas9 system of a widespread forest tree (Populus alba) in the world.</title>
        <authorList>
            <person name="Liu Y.J."/>
            <person name="Jiang P.F."/>
            <person name="Han X.M."/>
            <person name="Li X.Y."/>
            <person name="Wang H.M."/>
            <person name="Wang Y.J."/>
            <person name="Wang X.X."/>
            <person name="Zeng Q.Y."/>
        </authorList>
    </citation>
    <scope>NUCLEOTIDE SEQUENCE [LARGE SCALE GENOMIC DNA]</scope>
    <source>
        <strain evidence="2">cv. PAL-ZL1</strain>
    </source>
</reference>
<evidence type="ECO:0000313" key="2">
    <source>
        <dbReference type="Proteomes" id="UP000309997"/>
    </source>
</evidence>
<comment type="caution">
    <text evidence="1">The sequence shown here is derived from an EMBL/GenBank/DDBJ whole genome shotgun (WGS) entry which is preliminary data.</text>
</comment>
<accession>A0ACC4CZG7</accession>